<dbReference type="AlphaFoldDB" id="S8FC87"/>
<evidence type="ECO:0000313" key="1">
    <source>
        <dbReference type="EMBL" id="EPS96149.1"/>
    </source>
</evidence>
<organism evidence="1 2">
    <name type="scientific">Fomitopsis schrenkii</name>
    <name type="common">Brown rot fungus</name>
    <dbReference type="NCBI Taxonomy" id="2126942"/>
    <lineage>
        <taxon>Eukaryota</taxon>
        <taxon>Fungi</taxon>
        <taxon>Dikarya</taxon>
        <taxon>Basidiomycota</taxon>
        <taxon>Agaricomycotina</taxon>
        <taxon>Agaricomycetes</taxon>
        <taxon>Polyporales</taxon>
        <taxon>Fomitopsis</taxon>
    </lineage>
</organism>
<dbReference type="InParanoid" id="S8FC87"/>
<dbReference type="HOGENOM" id="CLU_2638102_0_0_1"/>
<dbReference type="EMBL" id="KE504193">
    <property type="protein sequence ID" value="EPS96149.1"/>
    <property type="molecule type" value="Genomic_DNA"/>
</dbReference>
<proteinExistence type="predicted"/>
<protein>
    <submittedName>
        <fullName evidence="1">Uncharacterized protein</fullName>
    </submittedName>
</protein>
<gene>
    <name evidence="1" type="ORF">FOMPIDRAFT_1053516</name>
</gene>
<keyword evidence="2" id="KW-1185">Reference proteome</keyword>
<evidence type="ECO:0000313" key="2">
    <source>
        <dbReference type="Proteomes" id="UP000015241"/>
    </source>
</evidence>
<dbReference type="Proteomes" id="UP000015241">
    <property type="component" value="Unassembled WGS sequence"/>
</dbReference>
<sequence>MHVAQPDVSVKASIRPSIDMLNSPLLSLRAKFDYYLYNNAGISSEGDACGLPYAQLLAVLRANVAAPVLPAQWSSSS</sequence>
<accession>S8FC87</accession>
<reference evidence="1 2" key="1">
    <citation type="journal article" date="2012" name="Science">
        <title>The Paleozoic origin of enzymatic lignin decomposition reconstructed from 31 fungal genomes.</title>
        <authorList>
            <person name="Floudas D."/>
            <person name="Binder M."/>
            <person name="Riley R."/>
            <person name="Barry K."/>
            <person name="Blanchette R.A."/>
            <person name="Henrissat B."/>
            <person name="Martinez A.T."/>
            <person name="Otillar R."/>
            <person name="Spatafora J.W."/>
            <person name="Yadav J.S."/>
            <person name="Aerts A."/>
            <person name="Benoit I."/>
            <person name="Boyd A."/>
            <person name="Carlson A."/>
            <person name="Copeland A."/>
            <person name="Coutinho P.M."/>
            <person name="de Vries R.P."/>
            <person name="Ferreira P."/>
            <person name="Findley K."/>
            <person name="Foster B."/>
            <person name="Gaskell J."/>
            <person name="Glotzer D."/>
            <person name="Gorecki P."/>
            <person name="Heitman J."/>
            <person name="Hesse C."/>
            <person name="Hori C."/>
            <person name="Igarashi K."/>
            <person name="Jurgens J.A."/>
            <person name="Kallen N."/>
            <person name="Kersten P."/>
            <person name="Kohler A."/>
            <person name="Kuees U."/>
            <person name="Kumar T.K.A."/>
            <person name="Kuo A."/>
            <person name="LaButti K."/>
            <person name="Larrondo L.F."/>
            <person name="Lindquist E."/>
            <person name="Ling A."/>
            <person name="Lombard V."/>
            <person name="Lucas S."/>
            <person name="Lundell T."/>
            <person name="Martin R."/>
            <person name="McLaughlin D.J."/>
            <person name="Morgenstern I."/>
            <person name="Morin E."/>
            <person name="Murat C."/>
            <person name="Nagy L.G."/>
            <person name="Nolan M."/>
            <person name="Ohm R.A."/>
            <person name="Patyshakuliyeva A."/>
            <person name="Rokas A."/>
            <person name="Ruiz-Duenas F.J."/>
            <person name="Sabat G."/>
            <person name="Salamov A."/>
            <person name="Samejima M."/>
            <person name="Schmutz J."/>
            <person name="Slot J.C."/>
            <person name="St John F."/>
            <person name="Stenlid J."/>
            <person name="Sun H."/>
            <person name="Sun S."/>
            <person name="Syed K."/>
            <person name="Tsang A."/>
            <person name="Wiebenga A."/>
            <person name="Young D."/>
            <person name="Pisabarro A."/>
            <person name="Eastwood D.C."/>
            <person name="Martin F."/>
            <person name="Cullen D."/>
            <person name="Grigoriev I.V."/>
            <person name="Hibbett D.S."/>
        </authorList>
    </citation>
    <scope>NUCLEOTIDE SEQUENCE</scope>
    <source>
        <strain evidence="2">FP-58527</strain>
    </source>
</reference>
<name>S8FC87_FOMSC</name>